<feature type="region of interest" description="Disordered" evidence="1">
    <location>
        <begin position="85"/>
        <end position="111"/>
    </location>
</feature>
<feature type="region of interest" description="Disordered" evidence="1">
    <location>
        <begin position="843"/>
        <end position="879"/>
    </location>
</feature>
<feature type="compositionally biased region" description="Acidic residues" evidence="1">
    <location>
        <begin position="659"/>
        <end position="677"/>
    </location>
</feature>
<feature type="compositionally biased region" description="Low complexity" evidence="1">
    <location>
        <begin position="409"/>
        <end position="421"/>
    </location>
</feature>
<feature type="compositionally biased region" description="Pro residues" evidence="1">
    <location>
        <begin position="286"/>
        <end position="309"/>
    </location>
</feature>
<feature type="compositionally biased region" description="Low complexity" evidence="1">
    <location>
        <begin position="633"/>
        <end position="646"/>
    </location>
</feature>
<dbReference type="EMBL" id="CDMZ01000411">
    <property type="protein sequence ID" value="CEM13770.1"/>
    <property type="molecule type" value="Genomic_DNA"/>
</dbReference>
<feature type="compositionally biased region" description="Polar residues" evidence="1">
    <location>
        <begin position="597"/>
        <end position="609"/>
    </location>
</feature>
<evidence type="ECO:0000313" key="2">
    <source>
        <dbReference type="EMBL" id="CEM13770.1"/>
    </source>
</evidence>
<feature type="region of interest" description="Disordered" evidence="1">
    <location>
        <begin position="630"/>
        <end position="709"/>
    </location>
</feature>
<feature type="compositionally biased region" description="Low complexity" evidence="1">
    <location>
        <begin position="679"/>
        <end position="702"/>
    </location>
</feature>
<dbReference type="AlphaFoldDB" id="A0A0G4FJ24"/>
<feature type="region of interest" description="Disordered" evidence="1">
    <location>
        <begin position="588"/>
        <end position="609"/>
    </location>
</feature>
<feature type="compositionally biased region" description="Basic and acidic residues" evidence="1">
    <location>
        <begin position="92"/>
        <end position="108"/>
    </location>
</feature>
<evidence type="ECO:0000256" key="1">
    <source>
        <dbReference type="SAM" id="MobiDB-lite"/>
    </source>
</evidence>
<dbReference type="VEuPathDB" id="CryptoDB:Cvel_17303"/>
<reference evidence="2" key="1">
    <citation type="submission" date="2014-11" db="EMBL/GenBank/DDBJ databases">
        <authorList>
            <person name="Otto D Thomas"/>
            <person name="Naeem Raeece"/>
        </authorList>
    </citation>
    <scope>NUCLEOTIDE SEQUENCE</scope>
</reference>
<feature type="region of interest" description="Disordered" evidence="1">
    <location>
        <begin position="741"/>
        <end position="768"/>
    </location>
</feature>
<organism evidence="2">
    <name type="scientific">Chromera velia CCMP2878</name>
    <dbReference type="NCBI Taxonomy" id="1169474"/>
    <lineage>
        <taxon>Eukaryota</taxon>
        <taxon>Sar</taxon>
        <taxon>Alveolata</taxon>
        <taxon>Colpodellida</taxon>
        <taxon>Chromeraceae</taxon>
        <taxon>Chromera</taxon>
    </lineage>
</organism>
<evidence type="ECO:0008006" key="3">
    <source>
        <dbReference type="Google" id="ProtNLM"/>
    </source>
</evidence>
<protein>
    <recommendedName>
        <fullName evidence="3">C2 domain-containing protein</fullName>
    </recommendedName>
</protein>
<gene>
    <name evidence="2" type="ORF">Cvel_17303</name>
</gene>
<accession>A0A0G4FJ24</accession>
<feature type="region of interest" description="Disordered" evidence="1">
    <location>
        <begin position="279"/>
        <end position="478"/>
    </location>
</feature>
<feature type="compositionally biased region" description="Basic and acidic residues" evidence="1">
    <location>
        <begin position="464"/>
        <end position="478"/>
    </location>
</feature>
<sequence>MRYQNGLPILPGELDEQTTHAKRVLGNLGDHVQMEGETNRPDTSGTADNFAYVTPLQGRQLRFVNDVLNMNVLSQPQREQLLALGFRGPSPGKREKEQQQQRHAHEDIEQLSDAPSFVAVGDVKEDELHGEQGDPVSLQLVEVCGLRDVAPTTPEVFAEIFLHPPHKLPSQSDPMQIYTRLPLYYSPTRAQLFPPPSSVQPAFQFRCTHTRKKYAATFRLIGISPANRSASVLIGEACFCPPMWDQPMVDIWLPLVNPNFTVPAVPGAGTIGSLRIRYGTDVRSPPLSPKRPESPPPQPGDLYVPPSPDLPAASPAGAQRNNGTPINANARRLSQLRSGGATPPPATRLENEKPQENQRGSLQSATPPSLSPAPPVSSIEPVRASEDVPKPPPPPPRRGSSEHAIVGHQTAQPSQEPAAPAAERRRSSTLSGGSDAHKERGSVTKAAPAPAPASTPQVPEEKEETGRKTSAESAKGEGMVEKSVPLLLVRLDRVTGVKVNEGTEMRCRVRFLTDKNGTHALNSKVAAAQRKGEDRLDAVFKHQIGVPVRNRSDYTVVVEAYALGGSGVQHYGTAAVSVTDSRTAKFATWPLSPPSSDPSNAKEMQQSASGLGSVSLQLVKGGSTTIMVPAGEAAAPPQSPKAASPKRVSIAPGGKADESSEEEDDSEESEENSEDEAPAPKAKAQPAAKARGASPTAGAQAAGAGGAAGQRMALMVRIDAIRDLQTGAQEKGAPVYCRIRYSTHPRGKGAKTPEKGGQPPKSGASEAQDVVFRHPVPIPLDPKEKSVALEAVRKTPSRGDVIVGEATIPIHDPQSANFREYVLKSIAAADEDSPKGRILLQLVKAPAPGGGGGGGNSPQPKSRPRPPADESSGSEESSD</sequence>
<proteinExistence type="predicted"/>
<name>A0A0G4FJ24_9ALVE</name>